<reference evidence="1 2" key="2">
    <citation type="journal article" date="2015" name="Eukaryot. Cell">
        <title>Asexual propagation of a virulent clone complex in a human and feline outbreak of sporotrichosis.</title>
        <authorList>
            <person name="Teixeira Mde M."/>
            <person name="Rodrigues A.M."/>
            <person name="Tsui C.K."/>
            <person name="de Almeida L.G."/>
            <person name="Van Diepeningen A.D."/>
            <person name="van den Ende B.G."/>
            <person name="Fernandes G.F."/>
            <person name="Kano R."/>
            <person name="Hamelin R.C."/>
            <person name="Lopes-Bezerra L.M."/>
            <person name="Vasconcelos A.T."/>
            <person name="de Hoog S."/>
            <person name="de Camargo Z.P."/>
            <person name="Felipe M.S."/>
        </authorList>
    </citation>
    <scope>NUCLEOTIDE SEQUENCE [LARGE SCALE GENOMIC DNA]</scope>
    <source>
        <strain evidence="1 2">1099-18</strain>
    </source>
</reference>
<dbReference type="EMBL" id="AXCR01000001">
    <property type="protein sequence ID" value="KJR89369.1"/>
    <property type="molecule type" value="Genomic_DNA"/>
</dbReference>
<comment type="caution">
    <text evidence="1">The sequence shown here is derived from an EMBL/GenBank/DDBJ whole genome shotgun (WGS) entry which is preliminary data.</text>
</comment>
<dbReference type="GeneID" id="27668710"/>
<accession>A0A0F2MJW4</accession>
<evidence type="ECO:0000313" key="2">
    <source>
        <dbReference type="Proteomes" id="UP000033710"/>
    </source>
</evidence>
<evidence type="ECO:0000313" key="1">
    <source>
        <dbReference type="EMBL" id="KJR89369.1"/>
    </source>
</evidence>
<name>A0A0F2MJW4_SPOSC</name>
<proteinExistence type="predicted"/>
<sequence length="130" mass="13833">MSTSVALALGLGIAKVEFESGVAMSGCSFRLCLEGRRTHSARNRALPYGREQLAAGEYMCAVACQVVVNVAGTGRQEEEQDKIESLAAQCEHEVMILVGVEADVTPSTAKLSNYCQNAVKAGAPRETVLR</sequence>
<dbReference type="RefSeq" id="XP_016592045.1">
    <property type="nucleotide sequence ID" value="XM_016733433.1"/>
</dbReference>
<dbReference type="AlphaFoldDB" id="A0A0F2MJW4"/>
<dbReference type="KEGG" id="ssck:SPSK_06736"/>
<dbReference type="Proteomes" id="UP000033710">
    <property type="component" value="Unassembled WGS sequence"/>
</dbReference>
<reference evidence="1 2" key="1">
    <citation type="journal article" date="2014" name="BMC Genomics">
        <title>Comparative genomics of the major fungal agents of human and animal Sporotrichosis: Sporothrix schenckii and Sporothrix brasiliensis.</title>
        <authorList>
            <person name="Teixeira M.M."/>
            <person name="de Almeida L.G."/>
            <person name="Kubitschek-Barreira P."/>
            <person name="Alves F.L."/>
            <person name="Kioshima E.S."/>
            <person name="Abadio A.K."/>
            <person name="Fernandes L."/>
            <person name="Derengowski L.S."/>
            <person name="Ferreira K.S."/>
            <person name="Souza R.C."/>
            <person name="Ruiz J.C."/>
            <person name="de Andrade N.C."/>
            <person name="Paes H.C."/>
            <person name="Nicola A.M."/>
            <person name="Albuquerque P."/>
            <person name="Gerber A.L."/>
            <person name="Martins V.P."/>
            <person name="Peconick L.D."/>
            <person name="Neto A.V."/>
            <person name="Chaucanez C.B."/>
            <person name="Silva P.A."/>
            <person name="Cunha O.L."/>
            <person name="de Oliveira F.F."/>
            <person name="dos Santos T.C."/>
            <person name="Barros A.L."/>
            <person name="Soares M.A."/>
            <person name="de Oliveira L.M."/>
            <person name="Marini M.M."/>
            <person name="Villalobos-Duno H."/>
            <person name="Cunha M.M."/>
            <person name="de Hoog S."/>
            <person name="da Silveira J.F."/>
            <person name="Henrissat B."/>
            <person name="Nino-Vega G.A."/>
            <person name="Cisalpino P.S."/>
            <person name="Mora-Montes H.M."/>
            <person name="Almeida S.R."/>
            <person name="Stajich J.E."/>
            <person name="Lopes-Bezerra L.M."/>
            <person name="Vasconcelos A.T."/>
            <person name="Felipe M.S."/>
        </authorList>
    </citation>
    <scope>NUCLEOTIDE SEQUENCE [LARGE SCALE GENOMIC DNA]</scope>
    <source>
        <strain evidence="1 2">1099-18</strain>
    </source>
</reference>
<gene>
    <name evidence="1" type="ORF">SPSK_06736</name>
</gene>
<protein>
    <submittedName>
        <fullName evidence="1">Uncharacterized protein</fullName>
    </submittedName>
</protein>
<dbReference type="VEuPathDB" id="FungiDB:SPSK_06736"/>
<organism evidence="1 2">
    <name type="scientific">Sporothrix schenckii 1099-18</name>
    <dbReference type="NCBI Taxonomy" id="1397361"/>
    <lineage>
        <taxon>Eukaryota</taxon>
        <taxon>Fungi</taxon>
        <taxon>Dikarya</taxon>
        <taxon>Ascomycota</taxon>
        <taxon>Pezizomycotina</taxon>
        <taxon>Sordariomycetes</taxon>
        <taxon>Sordariomycetidae</taxon>
        <taxon>Ophiostomatales</taxon>
        <taxon>Ophiostomataceae</taxon>
        <taxon>Sporothrix</taxon>
    </lineage>
</organism>